<protein>
    <submittedName>
        <fullName evidence="1">Uncharacterized protein</fullName>
    </submittedName>
</protein>
<organism evidence="1">
    <name type="scientific">Zea mays</name>
    <name type="common">Maize</name>
    <dbReference type="NCBI Taxonomy" id="4577"/>
    <lineage>
        <taxon>Eukaryota</taxon>
        <taxon>Viridiplantae</taxon>
        <taxon>Streptophyta</taxon>
        <taxon>Embryophyta</taxon>
        <taxon>Tracheophyta</taxon>
        <taxon>Spermatophyta</taxon>
        <taxon>Magnoliopsida</taxon>
        <taxon>Liliopsida</taxon>
        <taxon>Poales</taxon>
        <taxon>Poaceae</taxon>
        <taxon>PACMAD clade</taxon>
        <taxon>Panicoideae</taxon>
        <taxon>Andropogonodae</taxon>
        <taxon>Andropogoneae</taxon>
        <taxon>Tripsacinae</taxon>
        <taxon>Zea</taxon>
    </lineage>
</organism>
<accession>B4FCZ9</accession>
<proteinExistence type="evidence at transcript level"/>
<evidence type="ECO:0000313" key="1">
    <source>
        <dbReference type="EMBL" id="ACF79992.1"/>
    </source>
</evidence>
<sequence>MGSRAVGAAGVVAGHFTGLHQVRAGSGAGRPS</sequence>
<dbReference type="EMBL" id="BT034987">
    <property type="protein sequence ID" value="ACF79992.1"/>
    <property type="molecule type" value="mRNA"/>
</dbReference>
<reference evidence="1" key="1">
    <citation type="journal article" date="2009" name="PLoS Genet.">
        <title>Sequencing, mapping, and analysis of 27,455 maize full-length cDNAs.</title>
        <authorList>
            <person name="Soderlund C."/>
            <person name="Descour A."/>
            <person name="Kudrna D."/>
            <person name="Bomhoff M."/>
            <person name="Boyd L."/>
            <person name="Currie J."/>
            <person name="Angelova A."/>
            <person name="Collura K."/>
            <person name="Wissotski M."/>
            <person name="Ashley E."/>
            <person name="Morrow D."/>
            <person name="Fernandes J."/>
            <person name="Walbot V."/>
            <person name="Yu Y."/>
        </authorList>
    </citation>
    <scope>NUCLEOTIDE SEQUENCE</scope>
    <source>
        <strain evidence="1">B73</strain>
    </source>
</reference>
<name>B4FCZ9_MAIZE</name>
<dbReference type="AlphaFoldDB" id="B4FCZ9"/>